<organism evidence="2 3">
    <name type="scientific">Colocasia esculenta</name>
    <name type="common">Wild taro</name>
    <name type="synonym">Arum esculentum</name>
    <dbReference type="NCBI Taxonomy" id="4460"/>
    <lineage>
        <taxon>Eukaryota</taxon>
        <taxon>Viridiplantae</taxon>
        <taxon>Streptophyta</taxon>
        <taxon>Embryophyta</taxon>
        <taxon>Tracheophyta</taxon>
        <taxon>Spermatophyta</taxon>
        <taxon>Magnoliopsida</taxon>
        <taxon>Liliopsida</taxon>
        <taxon>Araceae</taxon>
        <taxon>Aroideae</taxon>
        <taxon>Colocasieae</taxon>
        <taxon>Colocasia</taxon>
    </lineage>
</organism>
<evidence type="ECO:0000313" key="2">
    <source>
        <dbReference type="EMBL" id="MQM20369.1"/>
    </source>
</evidence>
<proteinExistence type="predicted"/>
<evidence type="ECO:0000256" key="1">
    <source>
        <dbReference type="SAM" id="MobiDB-lite"/>
    </source>
</evidence>
<feature type="region of interest" description="Disordered" evidence="1">
    <location>
        <begin position="88"/>
        <end position="123"/>
    </location>
</feature>
<accession>A0A843XL47</accession>
<keyword evidence="3" id="KW-1185">Reference proteome</keyword>
<dbReference type="AlphaFoldDB" id="A0A843XL47"/>
<feature type="region of interest" description="Disordered" evidence="1">
    <location>
        <begin position="161"/>
        <end position="186"/>
    </location>
</feature>
<dbReference type="Proteomes" id="UP000652761">
    <property type="component" value="Unassembled WGS sequence"/>
</dbReference>
<name>A0A843XL47_COLES</name>
<feature type="compositionally biased region" description="Low complexity" evidence="1">
    <location>
        <begin position="1"/>
        <end position="36"/>
    </location>
</feature>
<feature type="non-terminal residue" evidence="2">
    <location>
        <position position="311"/>
    </location>
</feature>
<dbReference type="EMBL" id="NMUH01009753">
    <property type="protein sequence ID" value="MQM20369.1"/>
    <property type="molecule type" value="Genomic_DNA"/>
</dbReference>
<evidence type="ECO:0000313" key="3">
    <source>
        <dbReference type="Proteomes" id="UP000652761"/>
    </source>
</evidence>
<sequence length="311" mass="31483">AAAATAGTDPGAVAGAAPTGVDGTAPEVPTAAAATTDSLACSDPDAHSGNNPCPADPALLPAAQTAPLTAAPADVAVATACTDACLHEPAPPVPEEEEEETSLDCSKGAGTEKTSLSLHPTAAEIDTPAPWRWLSPLQSPKCRRALHSPWSRRCARAHGLNSLPCPDHGRQKTSEAEDEETSPEAPCGHRVLSLQLESVAVLLVVPLAEQVLPVGSMVAAPLLPSLRTADLLPASAGAGAETTDAAAAVVLSVATERPAVMGLQAALTAGAEHQSTRARLQPTRPTRTPGDPPAHEPACECVEACSTKQTQ</sequence>
<gene>
    <name evidence="2" type="ORF">Taro_053387</name>
</gene>
<feature type="region of interest" description="Disordered" evidence="1">
    <location>
        <begin position="268"/>
        <end position="297"/>
    </location>
</feature>
<comment type="caution">
    <text evidence="2">The sequence shown here is derived from an EMBL/GenBank/DDBJ whole genome shotgun (WGS) entry which is preliminary data.</text>
</comment>
<reference evidence="2" key="1">
    <citation type="submission" date="2017-07" db="EMBL/GenBank/DDBJ databases">
        <title>Taro Niue Genome Assembly and Annotation.</title>
        <authorList>
            <person name="Atibalentja N."/>
            <person name="Keating K."/>
            <person name="Fields C.J."/>
        </authorList>
    </citation>
    <scope>NUCLEOTIDE SEQUENCE</scope>
    <source>
        <strain evidence="2">Niue_2</strain>
        <tissue evidence="2">Leaf</tissue>
    </source>
</reference>
<feature type="region of interest" description="Disordered" evidence="1">
    <location>
        <begin position="1"/>
        <end position="54"/>
    </location>
</feature>
<protein>
    <submittedName>
        <fullName evidence="2">Uncharacterized protein</fullName>
    </submittedName>
</protein>